<comment type="caution">
    <text evidence="4">The sequence shown here is derived from an EMBL/GenBank/DDBJ whole genome shotgun (WGS) entry which is preliminary data.</text>
</comment>
<feature type="transmembrane region" description="Helical" evidence="2">
    <location>
        <begin position="57"/>
        <end position="78"/>
    </location>
</feature>
<keyword evidence="2" id="KW-1133">Transmembrane helix</keyword>
<evidence type="ECO:0000256" key="1">
    <source>
        <dbReference type="SAM" id="MobiDB-lite"/>
    </source>
</evidence>
<sequence>MRNASRGPTPSRPYLTAMMGSVLLLSACAGEQSGGSSLAGADGTDACRPQVEQFDRNAAYFAAPIVAGAAVVGVGGVLGTRPGVFGALVWAASSAAAAVAASSYLEQRQQQAGGNADALAAAVATDVEQENAKIAQTQQALDSVTDCRLREAQRLQEAARAGAIQRQEAAARLAALRQQAERDLAMSQQVQQRMQARTAELDAGVDAVAPGASSAPPPPPRPVATRPARPVPLQAAPLPAAARVAEVPARQPVQIVPTRNADFVAVETPTGQRLGYAPAAVFTIPASQTRGISAPAVATAAESARVRTLVATNIARRENFSESVNDLQRAVRGGGFELGS</sequence>
<evidence type="ECO:0000256" key="3">
    <source>
        <dbReference type="SAM" id="SignalP"/>
    </source>
</evidence>
<dbReference type="AlphaFoldDB" id="A0A917NL04"/>
<keyword evidence="3" id="KW-0732">Signal</keyword>
<dbReference type="EMBL" id="BMKW01000003">
    <property type="protein sequence ID" value="GGJ08617.1"/>
    <property type="molecule type" value="Genomic_DNA"/>
</dbReference>
<feature type="chain" id="PRO_5037551669" evidence="3">
    <location>
        <begin position="30"/>
        <end position="340"/>
    </location>
</feature>
<reference evidence="4" key="1">
    <citation type="journal article" date="2014" name="Int. J. Syst. Evol. Microbiol.">
        <title>Complete genome sequence of Corynebacterium casei LMG S-19264T (=DSM 44701T), isolated from a smear-ripened cheese.</title>
        <authorList>
            <consortium name="US DOE Joint Genome Institute (JGI-PGF)"/>
            <person name="Walter F."/>
            <person name="Albersmeier A."/>
            <person name="Kalinowski J."/>
            <person name="Ruckert C."/>
        </authorList>
    </citation>
    <scope>NUCLEOTIDE SEQUENCE</scope>
    <source>
        <strain evidence="4">CGMCC 1.3617</strain>
    </source>
</reference>
<organism evidence="4 5">
    <name type="scientific">Neoroseomonas lacus</name>
    <dbReference type="NCBI Taxonomy" id="287609"/>
    <lineage>
        <taxon>Bacteria</taxon>
        <taxon>Pseudomonadati</taxon>
        <taxon>Pseudomonadota</taxon>
        <taxon>Alphaproteobacteria</taxon>
        <taxon>Acetobacterales</taxon>
        <taxon>Acetobacteraceae</taxon>
        <taxon>Neoroseomonas</taxon>
    </lineage>
</organism>
<keyword evidence="5" id="KW-1185">Reference proteome</keyword>
<reference evidence="4" key="2">
    <citation type="submission" date="2020-09" db="EMBL/GenBank/DDBJ databases">
        <authorList>
            <person name="Sun Q."/>
            <person name="Zhou Y."/>
        </authorList>
    </citation>
    <scope>NUCLEOTIDE SEQUENCE</scope>
    <source>
        <strain evidence="4">CGMCC 1.3617</strain>
    </source>
</reference>
<feature type="signal peptide" evidence="3">
    <location>
        <begin position="1"/>
        <end position="29"/>
    </location>
</feature>
<feature type="transmembrane region" description="Helical" evidence="2">
    <location>
        <begin position="85"/>
        <end position="105"/>
    </location>
</feature>
<protein>
    <submittedName>
        <fullName evidence="4">Uncharacterized protein</fullName>
    </submittedName>
</protein>
<feature type="region of interest" description="Disordered" evidence="1">
    <location>
        <begin position="208"/>
        <end position="228"/>
    </location>
</feature>
<evidence type="ECO:0000313" key="4">
    <source>
        <dbReference type="EMBL" id="GGJ08617.1"/>
    </source>
</evidence>
<dbReference type="Proteomes" id="UP000661507">
    <property type="component" value="Unassembled WGS sequence"/>
</dbReference>
<keyword evidence="2" id="KW-0812">Transmembrane</keyword>
<proteinExistence type="predicted"/>
<dbReference type="PROSITE" id="PS51257">
    <property type="entry name" value="PROKAR_LIPOPROTEIN"/>
    <property type="match status" value="1"/>
</dbReference>
<evidence type="ECO:0000256" key="2">
    <source>
        <dbReference type="SAM" id="Phobius"/>
    </source>
</evidence>
<accession>A0A917NL04</accession>
<keyword evidence="2" id="KW-0472">Membrane</keyword>
<name>A0A917NL04_9PROT</name>
<evidence type="ECO:0000313" key="5">
    <source>
        <dbReference type="Proteomes" id="UP000661507"/>
    </source>
</evidence>
<dbReference type="RefSeq" id="WP_188966272.1">
    <property type="nucleotide sequence ID" value="NZ_BMKW01000003.1"/>
</dbReference>
<gene>
    <name evidence="4" type="ORF">GCM10011320_14450</name>
</gene>